<dbReference type="EMBL" id="CAJVRL010000052">
    <property type="protein sequence ID" value="CAG8953712.1"/>
    <property type="molecule type" value="Genomic_DNA"/>
</dbReference>
<feature type="transmembrane region" description="Helical" evidence="8">
    <location>
        <begin position="12"/>
        <end position="29"/>
    </location>
</feature>
<evidence type="ECO:0000256" key="2">
    <source>
        <dbReference type="ARBA" id="ARBA00010617"/>
    </source>
</evidence>
<dbReference type="PRINTS" id="PR00385">
    <property type="entry name" value="P450"/>
</dbReference>
<keyword evidence="3 7" id="KW-0479">Metal-binding</keyword>
<dbReference type="InterPro" id="IPR036396">
    <property type="entry name" value="Cyt_P450_sf"/>
</dbReference>
<feature type="transmembrane region" description="Helical" evidence="8">
    <location>
        <begin position="73"/>
        <end position="95"/>
    </location>
</feature>
<dbReference type="OrthoDB" id="6692864at2759"/>
<evidence type="ECO:0000256" key="1">
    <source>
        <dbReference type="ARBA" id="ARBA00001971"/>
    </source>
</evidence>
<keyword evidence="10" id="KW-1185">Reference proteome</keyword>
<evidence type="ECO:0008006" key="11">
    <source>
        <dbReference type="Google" id="ProtNLM"/>
    </source>
</evidence>
<proteinExistence type="inferred from homology"/>
<evidence type="ECO:0000313" key="9">
    <source>
        <dbReference type="EMBL" id="CAG8953712.1"/>
    </source>
</evidence>
<dbReference type="CDD" id="cd11061">
    <property type="entry name" value="CYP67-like"/>
    <property type="match status" value="1"/>
</dbReference>
<evidence type="ECO:0000256" key="6">
    <source>
        <dbReference type="ARBA" id="ARBA00023033"/>
    </source>
</evidence>
<keyword evidence="8" id="KW-0472">Membrane</keyword>
<comment type="similarity">
    <text evidence="2">Belongs to the cytochrome P450 family.</text>
</comment>
<keyword evidence="8" id="KW-0812">Transmembrane</keyword>
<evidence type="ECO:0000256" key="8">
    <source>
        <dbReference type="SAM" id="Phobius"/>
    </source>
</evidence>
<feature type="binding site" description="axial binding residue" evidence="7">
    <location>
        <position position="517"/>
    </location>
    <ligand>
        <name>heme</name>
        <dbReference type="ChEBI" id="CHEBI:30413"/>
    </ligand>
    <ligandPart>
        <name>Fe</name>
        <dbReference type="ChEBI" id="CHEBI:18248"/>
    </ligandPart>
</feature>
<dbReference type="PRINTS" id="PR00463">
    <property type="entry name" value="EP450I"/>
</dbReference>
<gene>
    <name evidence="9" type="ORF">HYFRA_00006601</name>
</gene>
<evidence type="ECO:0000256" key="5">
    <source>
        <dbReference type="ARBA" id="ARBA00023004"/>
    </source>
</evidence>
<sequence length="583" mass="66469">MFEGNLDGLSPQAGVTSFAAGVLLHVFLFRLGEWDLATLKLITIFVLSFYAIILAFLSNLHPMIPHAGTLGSAVWLTTTLSGCHLAGLYTSMAIYRGFFHRLHRFPGPILARFSGVYMTVRGLKSMQMFKDIQKLHSIYGEVVRVGPQELSVTRPDAIQALHSSSSPVNKGPFYDMTAPFLSLQTIRSKSAHAPVRKVWDRAFSAKSLRDYEPRVSKYTEMLLKQLEARVGTPVNMTSWISFYGFDVMGDLAFGRSFDMLSTGEVNYHISLMQEFLKIRAMFSRVPWAFRIMQVTMLLNTSFNKFRSWMEEQVKTRMKNEPDKPDVFSWILSDYQARQNKTQQDFFNLMGECTLITIAGRQVKINSCTWFKQLISTSDTTSSTLTCLLFELARQPDIFKRLQGEIDQCFKDYGDDIPGHFELSKLEYLQACIDEALRLYPPLPSGVQRMTPPEGLQIDDDLHIPGDTIVQVPLYTMYRDERLFKCPDRFIPERWTTRRELVTEAACFTPFLIGGFSCVGKQLALMEIRYVISQLARLYDVSLAKGQTPEAFTDGNYDTFTIRLAPLNMILHHRADSKSERSKA</sequence>
<dbReference type="InterPro" id="IPR050121">
    <property type="entry name" value="Cytochrome_P450_monoxygenase"/>
</dbReference>
<keyword evidence="6" id="KW-0503">Monooxygenase</keyword>
<organism evidence="9 10">
    <name type="scientific">Hymenoscyphus fraxineus</name>
    <dbReference type="NCBI Taxonomy" id="746836"/>
    <lineage>
        <taxon>Eukaryota</taxon>
        <taxon>Fungi</taxon>
        <taxon>Dikarya</taxon>
        <taxon>Ascomycota</taxon>
        <taxon>Pezizomycotina</taxon>
        <taxon>Leotiomycetes</taxon>
        <taxon>Helotiales</taxon>
        <taxon>Helotiaceae</taxon>
        <taxon>Hymenoscyphus</taxon>
    </lineage>
</organism>
<dbReference type="AlphaFoldDB" id="A0A9N9KYB2"/>
<dbReference type="GO" id="GO:0004497">
    <property type="term" value="F:monooxygenase activity"/>
    <property type="evidence" value="ECO:0007669"/>
    <property type="project" value="UniProtKB-KW"/>
</dbReference>
<dbReference type="Gene3D" id="1.10.630.10">
    <property type="entry name" value="Cytochrome P450"/>
    <property type="match status" value="1"/>
</dbReference>
<dbReference type="PANTHER" id="PTHR24305:SF187">
    <property type="entry name" value="P450, PUTATIVE (EUROFUNG)-RELATED"/>
    <property type="match status" value="1"/>
</dbReference>
<protein>
    <recommendedName>
        <fullName evidence="11">Cytochrome P450</fullName>
    </recommendedName>
</protein>
<accession>A0A9N9KYB2</accession>
<feature type="transmembrane region" description="Helical" evidence="8">
    <location>
        <begin position="41"/>
        <end position="61"/>
    </location>
</feature>
<dbReference type="GO" id="GO:0020037">
    <property type="term" value="F:heme binding"/>
    <property type="evidence" value="ECO:0007669"/>
    <property type="project" value="InterPro"/>
</dbReference>
<evidence type="ECO:0000256" key="4">
    <source>
        <dbReference type="ARBA" id="ARBA00023002"/>
    </source>
</evidence>
<dbReference type="Proteomes" id="UP000696280">
    <property type="component" value="Unassembled WGS sequence"/>
</dbReference>
<keyword evidence="7" id="KW-0349">Heme</keyword>
<dbReference type="PANTHER" id="PTHR24305">
    <property type="entry name" value="CYTOCHROME P450"/>
    <property type="match status" value="1"/>
</dbReference>
<keyword evidence="8" id="KW-1133">Transmembrane helix</keyword>
<dbReference type="GO" id="GO:0016705">
    <property type="term" value="F:oxidoreductase activity, acting on paired donors, with incorporation or reduction of molecular oxygen"/>
    <property type="evidence" value="ECO:0007669"/>
    <property type="project" value="InterPro"/>
</dbReference>
<dbReference type="Pfam" id="PF00067">
    <property type="entry name" value="p450"/>
    <property type="match status" value="1"/>
</dbReference>
<evidence type="ECO:0000256" key="3">
    <source>
        <dbReference type="ARBA" id="ARBA00022723"/>
    </source>
</evidence>
<keyword evidence="4" id="KW-0560">Oxidoreductase</keyword>
<name>A0A9N9KYB2_9HELO</name>
<comment type="cofactor">
    <cofactor evidence="1 7">
        <name>heme</name>
        <dbReference type="ChEBI" id="CHEBI:30413"/>
    </cofactor>
</comment>
<reference evidence="9" key="1">
    <citation type="submission" date="2021-07" db="EMBL/GenBank/DDBJ databases">
        <authorList>
            <person name="Durling M."/>
        </authorList>
    </citation>
    <scope>NUCLEOTIDE SEQUENCE</scope>
</reference>
<evidence type="ECO:0000256" key="7">
    <source>
        <dbReference type="PIRSR" id="PIRSR602401-1"/>
    </source>
</evidence>
<dbReference type="GO" id="GO:0005506">
    <property type="term" value="F:iron ion binding"/>
    <property type="evidence" value="ECO:0007669"/>
    <property type="project" value="InterPro"/>
</dbReference>
<dbReference type="InterPro" id="IPR002401">
    <property type="entry name" value="Cyt_P450_E_grp-I"/>
</dbReference>
<comment type="caution">
    <text evidence="9">The sequence shown here is derived from an EMBL/GenBank/DDBJ whole genome shotgun (WGS) entry which is preliminary data.</text>
</comment>
<dbReference type="SUPFAM" id="SSF48264">
    <property type="entry name" value="Cytochrome P450"/>
    <property type="match status" value="1"/>
</dbReference>
<dbReference type="InterPro" id="IPR001128">
    <property type="entry name" value="Cyt_P450"/>
</dbReference>
<keyword evidence="5 7" id="KW-0408">Iron</keyword>
<evidence type="ECO:0000313" key="10">
    <source>
        <dbReference type="Proteomes" id="UP000696280"/>
    </source>
</evidence>